<comment type="caution">
    <text evidence="1">The sequence shown here is derived from an EMBL/GenBank/DDBJ whole genome shotgun (WGS) entry which is preliminary data.</text>
</comment>
<accession>A0A6A4TBV1</accession>
<dbReference type="AlphaFoldDB" id="A0A6A4TBV1"/>
<evidence type="ECO:0000313" key="1">
    <source>
        <dbReference type="EMBL" id="KAF0040654.1"/>
    </source>
</evidence>
<proteinExistence type="predicted"/>
<evidence type="ECO:0000313" key="2">
    <source>
        <dbReference type="Proteomes" id="UP000438429"/>
    </source>
</evidence>
<dbReference type="Proteomes" id="UP000438429">
    <property type="component" value="Unassembled WGS sequence"/>
</dbReference>
<sequence length="78" mass="8670">MVPPHTRAPPLRLDGVTVNRAGFTDRSVAVRGPARYCQHERLYRPGSKSTKALTDIGAAEQHVIHLHRPAEQLHNSIL</sequence>
<reference evidence="1 2" key="1">
    <citation type="submission" date="2019-06" db="EMBL/GenBank/DDBJ databases">
        <title>Draft genomes of female and male turbot (Scophthalmus maximus).</title>
        <authorList>
            <person name="Xu H."/>
            <person name="Xu X.-W."/>
            <person name="Shao C."/>
            <person name="Chen S."/>
        </authorList>
    </citation>
    <scope>NUCLEOTIDE SEQUENCE [LARGE SCALE GENOMIC DNA]</scope>
    <source>
        <strain evidence="1">Ysfricsl-2016a</strain>
        <tissue evidence="1">Blood</tissue>
    </source>
</reference>
<name>A0A6A4TBV1_SCOMX</name>
<dbReference type="EMBL" id="VEVO01000006">
    <property type="protein sequence ID" value="KAF0040654.1"/>
    <property type="molecule type" value="Genomic_DNA"/>
</dbReference>
<gene>
    <name evidence="1" type="ORF">F2P81_006552</name>
</gene>
<organism evidence="1 2">
    <name type="scientific">Scophthalmus maximus</name>
    <name type="common">Turbot</name>
    <name type="synonym">Psetta maxima</name>
    <dbReference type="NCBI Taxonomy" id="52904"/>
    <lineage>
        <taxon>Eukaryota</taxon>
        <taxon>Metazoa</taxon>
        <taxon>Chordata</taxon>
        <taxon>Craniata</taxon>
        <taxon>Vertebrata</taxon>
        <taxon>Euteleostomi</taxon>
        <taxon>Actinopterygii</taxon>
        <taxon>Neopterygii</taxon>
        <taxon>Teleostei</taxon>
        <taxon>Neoteleostei</taxon>
        <taxon>Acanthomorphata</taxon>
        <taxon>Carangaria</taxon>
        <taxon>Pleuronectiformes</taxon>
        <taxon>Pleuronectoidei</taxon>
        <taxon>Scophthalmidae</taxon>
        <taxon>Scophthalmus</taxon>
    </lineage>
</organism>
<protein>
    <submittedName>
        <fullName evidence="1">Uncharacterized protein</fullName>
    </submittedName>
</protein>